<name>A0A8S3Z623_9EUPU</name>
<dbReference type="SMART" id="SM00368">
    <property type="entry name" value="LRR_RI"/>
    <property type="match status" value="1"/>
</dbReference>
<dbReference type="EMBL" id="CAJHNH020001824">
    <property type="protein sequence ID" value="CAG5124619.1"/>
    <property type="molecule type" value="Genomic_DNA"/>
</dbReference>
<feature type="non-terminal residue" evidence="1">
    <location>
        <position position="200"/>
    </location>
</feature>
<dbReference type="InterPro" id="IPR026212">
    <property type="entry name" value="Cep78"/>
</dbReference>
<reference evidence="1" key="1">
    <citation type="submission" date="2021-04" db="EMBL/GenBank/DDBJ databases">
        <authorList>
            <consortium name="Molecular Ecology Group"/>
        </authorList>
    </citation>
    <scope>NUCLEOTIDE SEQUENCE</scope>
</reference>
<organism evidence="1 2">
    <name type="scientific">Candidula unifasciata</name>
    <dbReference type="NCBI Taxonomy" id="100452"/>
    <lineage>
        <taxon>Eukaryota</taxon>
        <taxon>Metazoa</taxon>
        <taxon>Spiralia</taxon>
        <taxon>Lophotrochozoa</taxon>
        <taxon>Mollusca</taxon>
        <taxon>Gastropoda</taxon>
        <taxon>Heterobranchia</taxon>
        <taxon>Euthyneura</taxon>
        <taxon>Panpulmonata</taxon>
        <taxon>Eupulmonata</taxon>
        <taxon>Stylommatophora</taxon>
        <taxon>Helicina</taxon>
        <taxon>Helicoidea</taxon>
        <taxon>Geomitridae</taxon>
        <taxon>Candidula</taxon>
    </lineage>
</organism>
<dbReference type="Gene3D" id="3.80.10.10">
    <property type="entry name" value="Ribonuclease Inhibitor"/>
    <property type="match status" value="1"/>
</dbReference>
<accession>A0A8S3Z623</accession>
<dbReference type="OrthoDB" id="78308at2759"/>
<dbReference type="GO" id="GO:0044782">
    <property type="term" value="P:cilium organization"/>
    <property type="evidence" value="ECO:0007669"/>
    <property type="project" value="TreeGrafter"/>
</dbReference>
<proteinExistence type="predicted"/>
<dbReference type="PANTHER" id="PTHR24110">
    <property type="entry name" value="CENTROSOMAL PROTEIN OF 78 KDA"/>
    <property type="match status" value="1"/>
</dbReference>
<gene>
    <name evidence="1" type="ORF">CUNI_LOCUS10177</name>
</gene>
<dbReference type="SUPFAM" id="SSF52047">
    <property type="entry name" value="RNI-like"/>
    <property type="match status" value="1"/>
</dbReference>
<evidence type="ECO:0000313" key="1">
    <source>
        <dbReference type="EMBL" id="CAG5124619.1"/>
    </source>
</evidence>
<dbReference type="PRINTS" id="PR02062">
    <property type="entry name" value="CENTROSOME78"/>
</dbReference>
<comment type="caution">
    <text evidence="1">The sequence shown here is derived from an EMBL/GenBank/DDBJ whole genome shotgun (WGS) entry which is preliminary data.</text>
</comment>
<keyword evidence="2" id="KW-1185">Reference proteome</keyword>
<sequence>MIESVQARQRGAFNFEDHYENLCALQDSAPLAAVKAHLAKGVLDLNGDRIRLNDWSPIINTIKINRSLQLIAVRSFCQAPASEDGNKMAVLKHKLAAIRSKEITHRLVKALKDCLLISPTLSCIELQGLALRRSDLLVLVKGLSKSQTLRHLSLEQCRIGDKGLEVLCSGLKNSKFINSVNLSGCSITPSGAEALAGVIK</sequence>
<dbReference type="Proteomes" id="UP000678393">
    <property type="component" value="Unassembled WGS sequence"/>
</dbReference>
<dbReference type="GO" id="GO:0005813">
    <property type="term" value="C:centrosome"/>
    <property type="evidence" value="ECO:0007669"/>
    <property type="project" value="TreeGrafter"/>
</dbReference>
<dbReference type="AlphaFoldDB" id="A0A8S3Z623"/>
<evidence type="ECO:0000313" key="2">
    <source>
        <dbReference type="Proteomes" id="UP000678393"/>
    </source>
</evidence>
<dbReference type="PANTHER" id="PTHR24110:SF3">
    <property type="entry name" value="CENTROSOMAL PROTEIN OF 78 KDA"/>
    <property type="match status" value="1"/>
</dbReference>
<dbReference type="Pfam" id="PF13516">
    <property type="entry name" value="LRR_6"/>
    <property type="match status" value="2"/>
</dbReference>
<dbReference type="GO" id="GO:0036064">
    <property type="term" value="C:ciliary basal body"/>
    <property type="evidence" value="ECO:0007669"/>
    <property type="project" value="TreeGrafter"/>
</dbReference>
<protein>
    <recommendedName>
        <fullName evidence="3">Centrosomal protein 78</fullName>
    </recommendedName>
</protein>
<dbReference type="InterPro" id="IPR032675">
    <property type="entry name" value="LRR_dom_sf"/>
</dbReference>
<evidence type="ECO:0008006" key="3">
    <source>
        <dbReference type="Google" id="ProtNLM"/>
    </source>
</evidence>
<dbReference type="InterPro" id="IPR001611">
    <property type="entry name" value="Leu-rich_rpt"/>
</dbReference>